<dbReference type="EMBL" id="DS030985">
    <property type="protein sequence ID" value="EDL82710.1"/>
    <property type="molecule type" value="Genomic_DNA"/>
</dbReference>
<gene>
    <name evidence="2" type="ORF">rCG_19922</name>
</gene>
<organism evidence="2 3">
    <name type="scientific">Rattus norvegicus</name>
    <name type="common">Rat</name>
    <dbReference type="NCBI Taxonomy" id="10116"/>
    <lineage>
        <taxon>Eukaryota</taxon>
        <taxon>Metazoa</taxon>
        <taxon>Chordata</taxon>
        <taxon>Craniata</taxon>
        <taxon>Vertebrata</taxon>
        <taxon>Euteleostomi</taxon>
        <taxon>Mammalia</taxon>
        <taxon>Eutheria</taxon>
        <taxon>Euarchontoglires</taxon>
        <taxon>Glires</taxon>
        <taxon>Rodentia</taxon>
        <taxon>Myomorpha</taxon>
        <taxon>Muroidea</taxon>
        <taxon>Muridae</taxon>
        <taxon>Murinae</taxon>
        <taxon>Rattus</taxon>
    </lineage>
</organism>
<evidence type="ECO:0000313" key="3">
    <source>
        <dbReference type="Proteomes" id="UP000234681"/>
    </source>
</evidence>
<feature type="region of interest" description="Disordered" evidence="1">
    <location>
        <begin position="55"/>
        <end position="89"/>
    </location>
</feature>
<reference evidence="3" key="1">
    <citation type="submission" date="2005-06" db="EMBL/GenBank/DDBJ databases">
        <authorList>
            <person name="Mural R.J."/>
            <person name="Li P.W."/>
            <person name="Adams M.D."/>
            <person name="Amanatides P.G."/>
            <person name="Baden-Tillson H."/>
            <person name="Barnstead M."/>
            <person name="Chin S.H."/>
            <person name="Dew I."/>
            <person name="Evans C.A."/>
            <person name="Ferriera S."/>
            <person name="Flanigan M."/>
            <person name="Fosler C."/>
            <person name="Glodek A."/>
            <person name="Gu Z."/>
            <person name="Holt R.A."/>
            <person name="Jennings D."/>
            <person name="Kraft C.L."/>
            <person name="Lu F."/>
            <person name="Nguyen T."/>
            <person name="Nusskern D.R."/>
            <person name="Pfannkoch C.M."/>
            <person name="Sitter C."/>
            <person name="Sutton G.G."/>
            <person name="Venter J.C."/>
            <person name="Wang Z."/>
            <person name="Woodage T."/>
            <person name="Zheng X.H."/>
            <person name="Zhong F."/>
        </authorList>
    </citation>
    <scope>NUCLEOTIDE SEQUENCE [LARGE SCALE GENOMIC DNA]</scope>
    <source>
        <strain>BN</strain>
        <strain evidence="3">Sprague-Dawley</strain>
    </source>
</reference>
<name>A6MGT5_RAT</name>
<feature type="compositionally biased region" description="Basic residues" evidence="1">
    <location>
        <begin position="65"/>
        <end position="82"/>
    </location>
</feature>
<proteinExistence type="predicted"/>
<evidence type="ECO:0000256" key="1">
    <source>
        <dbReference type="SAM" id="MobiDB-lite"/>
    </source>
</evidence>
<accession>A6MGT5</accession>
<sequence length="89" mass="10513">MEPLTLELRQTLLMDSKMLSPLMEPTMVPRAPVMAVTVMRLLTRIRNRQMMRTLLGMSPPMMMMSRKKGMMMTRKKRKKRTKSPTQYSH</sequence>
<evidence type="ECO:0000313" key="2">
    <source>
        <dbReference type="EMBL" id="EDL82710.1"/>
    </source>
</evidence>
<dbReference type="Proteomes" id="UP000234681">
    <property type="component" value="Unassembled WGS sequence"/>
</dbReference>
<protein>
    <submittedName>
        <fullName evidence="2">RCG19922</fullName>
    </submittedName>
</protein>
<dbReference type="AlphaFoldDB" id="A6MGT5"/>